<reference evidence="2 3" key="1">
    <citation type="submission" date="2018-05" db="EMBL/GenBank/DDBJ databases">
        <title>Freshwater and sediment microbial communities from various areas in North America, analyzing microbe dynamics in response to fracking.</title>
        <authorList>
            <person name="Lamendella R."/>
        </authorList>
    </citation>
    <scope>NUCLEOTIDE SEQUENCE [LARGE SCALE GENOMIC DNA]</scope>
    <source>
        <strain evidence="2 3">67</strain>
    </source>
</reference>
<feature type="region of interest" description="Disordered" evidence="1">
    <location>
        <begin position="18"/>
        <end position="46"/>
    </location>
</feature>
<dbReference type="EMBL" id="QJJG01000014">
    <property type="protein sequence ID" value="PXW42089.1"/>
    <property type="molecule type" value="Genomic_DNA"/>
</dbReference>
<protein>
    <submittedName>
        <fullName evidence="2">Uncharacterized protein</fullName>
    </submittedName>
</protein>
<evidence type="ECO:0000313" key="3">
    <source>
        <dbReference type="Proteomes" id="UP000247485"/>
    </source>
</evidence>
<feature type="compositionally biased region" description="Basic and acidic residues" evidence="1">
    <location>
        <begin position="18"/>
        <end position="28"/>
    </location>
</feature>
<proteinExistence type="predicted"/>
<evidence type="ECO:0000256" key="1">
    <source>
        <dbReference type="SAM" id="MobiDB-lite"/>
    </source>
</evidence>
<gene>
    <name evidence="2" type="ORF">DET57_11481</name>
</gene>
<comment type="caution">
    <text evidence="2">The sequence shown here is derived from an EMBL/GenBank/DDBJ whole genome shotgun (WGS) entry which is preliminary data.</text>
</comment>
<organism evidence="2 3">
    <name type="scientific">Klebsiella oxytoca</name>
    <dbReference type="NCBI Taxonomy" id="571"/>
    <lineage>
        <taxon>Bacteria</taxon>
        <taxon>Pseudomonadati</taxon>
        <taxon>Pseudomonadota</taxon>
        <taxon>Gammaproteobacteria</taxon>
        <taxon>Enterobacterales</taxon>
        <taxon>Enterobacteriaceae</taxon>
        <taxon>Klebsiella/Raoultella group</taxon>
        <taxon>Klebsiella</taxon>
    </lineage>
</organism>
<sequence>MSDEVKLMTDDALKALIESRESEPEPPEKNTASIPPSAFNGEFIPD</sequence>
<evidence type="ECO:0000313" key="2">
    <source>
        <dbReference type="EMBL" id="PXW42089.1"/>
    </source>
</evidence>
<accession>A0A318FJ84</accession>
<dbReference type="Proteomes" id="UP000247485">
    <property type="component" value="Unassembled WGS sequence"/>
</dbReference>
<dbReference type="RefSeq" id="WP_181421843.1">
    <property type="nucleotide sequence ID" value="NZ_QJJG01000014.1"/>
</dbReference>
<name>A0A318FJ84_KLEOX</name>
<dbReference type="AlphaFoldDB" id="A0A318FJ84"/>